<dbReference type="EMBL" id="BAAAOA010000009">
    <property type="protein sequence ID" value="GAA1750922.1"/>
    <property type="molecule type" value="Genomic_DNA"/>
</dbReference>
<dbReference type="PANTHER" id="PTHR12147">
    <property type="entry name" value="METALLOPEPTIDASE M28 FAMILY MEMBER"/>
    <property type="match status" value="1"/>
</dbReference>
<dbReference type="InterPro" id="IPR007484">
    <property type="entry name" value="Peptidase_M28"/>
</dbReference>
<evidence type="ECO:0000313" key="5">
    <source>
        <dbReference type="Proteomes" id="UP001501204"/>
    </source>
</evidence>
<keyword evidence="2" id="KW-1133">Transmembrane helix</keyword>
<organism evidence="4 5">
    <name type="scientific">Kocuria aegyptia</name>
    <dbReference type="NCBI Taxonomy" id="330943"/>
    <lineage>
        <taxon>Bacteria</taxon>
        <taxon>Bacillati</taxon>
        <taxon>Actinomycetota</taxon>
        <taxon>Actinomycetes</taxon>
        <taxon>Micrococcales</taxon>
        <taxon>Micrococcaceae</taxon>
        <taxon>Kocuria</taxon>
    </lineage>
</organism>
<feature type="transmembrane region" description="Helical" evidence="2">
    <location>
        <begin position="420"/>
        <end position="441"/>
    </location>
</feature>
<evidence type="ECO:0000256" key="1">
    <source>
        <dbReference type="SAM" id="MobiDB-lite"/>
    </source>
</evidence>
<feature type="region of interest" description="Disordered" evidence="1">
    <location>
        <begin position="769"/>
        <end position="794"/>
    </location>
</feature>
<evidence type="ECO:0000259" key="3">
    <source>
        <dbReference type="Pfam" id="PF04389"/>
    </source>
</evidence>
<dbReference type="Gene3D" id="3.40.630.10">
    <property type="entry name" value="Zn peptidases"/>
    <property type="match status" value="1"/>
</dbReference>
<dbReference type="PANTHER" id="PTHR12147:SF26">
    <property type="entry name" value="PEPTIDASE M28 DOMAIN-CONTAINING PROTEIN"/>
    <property type="match status" value="1"/>
</dbReference>
<dbReference type="RefSeq" id="WP_344119911.1">
    <property type="nucleotide sequence ID" value="NZ_BAAAOA010000009.1"/>
</dbReference>
<keyword evidence="5" id="KW-1185">Reference proteome</keyword>
<sequence length="794" mass="82849">MPLPAVLVLLLLIVGAAVLAYLPLTLTPSPVPANGPTHQFSAERAVTDLQRLASRPRPMGSAAHQEAVSTIQDELVALGVESEVVEKVVARPDFGTVFAARLRNVIARIPGTDSTGAVLLMSHFNSVPTSPAANDGGLGVVTALETIRALRAAGPVRNDIIVWFGDADETTAMNTEALTDHRWFQDVELALAFEGIGTRGPSLLSFAGAGHPGTPLPPQAVGESTGVQFSGGSFSTDEGRWLRDALEVLSRPVPVLPLNDVALGASPDLATAVAGTDVAALSFAQIGDTSGYHTDLDRPDRTSLGSLQSSGDSALALVRHFGAFDFTAPASTGGLVAFSAGPGWTLAYPVSWALPLAAAAGILVVVAVVVGRRRHVLALTGVLSGILACAVGMVLAAALAAAVTVVLEPEVHFARNPYGYGWRMLLLVALGLVCSAAVYLVAARLLRTTPRDLGMVAGPLVVLTVAAVVTAAVLPAASYVFTWPAVAAAALLAWRVLAPPQTERPWALTAGLTVVGVVVAIAAVPVVYLLASGTSVLQPMFAAVITVVVVLLGGALTAHFLLLARRRWVIPAVLLATAGTLGIASQVAAGFNTERPRPDYIEYALDAETDRAQWISAGTAPDDWTEQFYPEGFSADQLAFSPGYFFGQSIDVITAPAPSLELAPPEVKLIEERTENGVRTVTMRLTSPRGAPTAHLDLDLPGDLVAADVEGQDLLVPEGRPVRELPITAYNVDQEGMQITVSTRGAGPITGTLTDYSNGLPTVSGVTIRPRPADHMPAPYDFRDPTSVRTSVRM</sequence>
<name>A0ABP4WBW8_9MICC</name>
<evidence type="ECO:0000256" key="2">
    <source>
        <dbReference type="SAM" id="Phobius"/>
    </source>
</evidence>
<feature type="transmembrane region" description="Helical" evidence="2">
    <location>
        <begin position="352"/>
        <end position="370"/>
    </location>
</feature>
<feature type="transmembrane region" description="Helical" evidence="2">
    <location>
        <begin position="480"/>
        <end position="498"/>
    </location>
</feature>
<dbReference type="Pfam" id="PF04389">
    <property type="entry name" value="Peptidase_M28"/>
    <property type="match status" value="1"/>
</dbReference>
<keyword evidence="2" id="KW-0812">Transmembrane</keyword>
<feature type="transmembrane region" description="Helical" evidence="2">
    <location>
        <begin position="505"/>
        <end position="528"/>
    </location>
</feature>
<comment type="caution">
    <text evidence="4">The sequence shown here is derived from an EMBL/GenBank/DDBJ whole genome shotgun (WGS) entry which is preliminary data.</text>
</comment>
<proteinExistence type="predicted"/>
<feature type="transmembrane region" description="Helical" evidence="2">
    <location>
        <begin position="377"/>
        <end position="400"/>
    </location>
</feature>
<feature type="domain" description="Peptidase M28" evidence="3">
    <location>
        <begin position="104"/>
        <end position="317"/>
    </location>
</feature>
<protein>
    <submittedName>
        <fullName evidence="4">M20/M25/M40 family metallo-hydrolase</fullName>
    </submittedName>
</protein>
<dbReference type="InterPro" id="IPR045175">
    <property type="entry name" value="M28_fam"/>
</dbReference>
<dbReference type="SUPFAM" id="SSF53187">
    <property type="entry name" value="Zn-dependent exopeptidases"/>
    <property type="match status" value="1"/>
</dbReference>
<keyword evidence="2" id="KW-0472">Membrane</keyword>
<feature type="transmembrane region" description="Helical" evidence="2">
    <location>
        <begin position="453"/>
        <end position="474"/>
    </location>
</feature>
<feature type="transmembrane region" description="Helical" evidence="2">
    <location>
        <begin position="540"/>
        <end position="562"/>
    </location>
</feature>
<feature type="transmembrane region" description="Helical" evidence="2">
    <location>
        <begin position="569"/>
        <end position="591"/>
    </location>
</feature>
<evidence type="ECO:0000313" key="4">
    <source>
        <dbReference type="EMBL" id="GAA1750922.1"/>
    </source>
</evidence>
<dbReference type="Proteomes" id="UP001501204">
    <property type="component" value="Unassembled WGS sequence"/>
</dbReference>
<gene>
    <name evidence="4" type="ORF">GCM10009767_07320</name>
</gene>
<accession>A0ABP4WBW8</accession>
<reference evidence="5" key="1">
    <citation type="journal article" date="2019" name="Int. J. Syst. Evol. Microbiol.">
        <title>The Global Catalogue of Microorganisms (GCM) 10K type strain sequencing project: providing services to taxonomists for standard genome sequencing and annotation.</title>
        <authorList>
            <consortium name="The Broad Institute Genomics Platform"/>
            <consortium name="The Broad Institute Genome Sequencing Center for Infectious Disease"/>
            <person name="Wu L."/>
            <person name="Ma J."/>
        </authorList>
    </citation>
    <scope>NUCLEOTIDE SEQUENCE [LARGE SCALE GENOMIC DNA]</scope>
    <source>
        <strain evidence="5">JCM 14735</strain>
    </source>
</reference>